<keyword evidence="1" id="KW-0472">Membrane</keyword>
<evidence type="ECO:0000313" key="3">
    <source>
        <dbReference type="Proteomes" id="UP000617634"/>
    </source>
</evidence>
<dbReference type="Proteomes" id="UP000617634">
    <property type="component" value="Unassembled WGS sequence"/>
</dbReference>
<dbReference type="RefSeq" id="WP_197160142.1">
    <property type="nucleotide sequence ID" value="NZ_JADZGI010000001.1"/>
</dbReference>
<keyword evidence="1" id="KW-1133">Transmembrane helix</keyword>
<feature type="transmembrane region" description="Helical" evidence="1">
    <location>
        <begin position="151"/>
        <end position="169"/>
    </location>
</feature>
<evidence type="ECO:0000313" key="2">
    <source>
        <dbReference type="EMBL" id="MBH0111655.1"/>
    </source>
</evidence>
<feature type="transmembrane region" description="Helical" evidence="1">
    <location>
        <begin position="63"/>
        <end position="86"/>
    </location>
</feature>
<feature type="transmembrane region" description="Helical" evidence="1">
    <location>
        <begin position="107"/>
        <end position="131"/>
    </location>
</feature>
<feature type="transmembrane region" description="Helical" evidence="1">
    <location>
        <begin position="16"/>
        <end position="43"/>
    </location>
</feature>
<gene>
    <name evidence="2" type="ORF">I5E68_01655</name>
</gene>
<dbReference type="InterPro" id="IPR021354">
    <property type="entry name" value="DUF2975"/>
</dbReference>
<keyword evidence="1" id="KW-0812">Transmembrane</keyword>
<reference evidence="2" key="1">
    <citation type="submission" date="2020-11" db="EMBL/GenBank/DDBJ databases">
        <title>Novosphingobium aureum sp. nov., a marine bacterium isolated from sediment of a salt flat.</title>
        <authorList>
            <person name="Yoo Y."/>
            <person name="Kim J.-J."/>
        </authorList>
    </citation>
    <scope>NUCLEOTIDE SEQUENCE</scope>
    <source>
        <strain evidence="2">YJ-S2-02</strain>
    </source>
</reference>
<name>A0A931MJL7_9SPHN</name>
<dbReference type="Pfam" id="PF11188">
    <property type="entry name" value="DUF2975"/>
    <property type="match status" value="1"/>
</dbReference>
<dbReference type="PROSITE" id="PS51257">
    <property type="entry name" value="PROKAR_LIPOPROTEIN"/>
    <property type="match status" value="1"/>
</dbReference>
<organism evidence="2 3">
    <name type="scientific">Novosphingobium aureum</name>
    <dbReference type="NCBI Taxonomy" id="2792964"/>
    <lineage>
        <taxon>Bacteria</taxon>
        <taxon>Pseudomonadati</taxon>
        <taxon>Pseudomonadota</taxon>
        <taxon>Alphaproteobacteria</taxon>
        <taxon>Sphingomonadales</taxon>
        <taxon>Sphingomonadaceae</taxon>
        <taxon>Novosphingobium</taxon>
    </lineage>
</organism>
<protein>
    <submittedName>
        <fullName evidence="2">DUF2975 domain-containing protein</fullName>
    </submittedName>
</protein>
<accession>A0A931MJL7</accession>
<dbReference type="AlphaFoldDB" id="A0A931MJL7"/>
<proteinExistence type="predicted"/>
<sequence>MKVLIKDPLLTVARGLLWFLMAAMVVGALACLAAMVSLFAFGAQVTLELAREAPGLDFAQVRWGAELVLALVIGLLAMVVRMLWLLKQMVDSVGEGDPFVPENAARLTQMAWLTLAVQLIFLPIAGVATWLHNIIEESGKDVGHVSIDGGFDLNGLLLMLILFILARVFRKGAEMRADLEGMV</sequence>
<comment type="caution">
    <text evidence="2">The sequence shown here is derived from an EMBL/GenBank/DDBJ whole genome shotgun (WGS) entry which is preliminary data.</text>
</comment>
<dbReference type="EMBL" id="JADZGI010000001">
    <property type="protein sequence ID" value="MBH0111655.1"/>
    <property type="molecule type" value="Genomic_DNA"/>
</dbReference>
<keyword evidence="3" id="KW-1185">Reference proteome</keyword>
<evidence type="ECO:0000256" key="1">
    <source>
        <dbReference type="SAM" id="Phobius"/>
    </source>
</evidence>